<feature type="compositionally biased region" description="Polar residues" evidence="1">
    <location>
        <begin position="284"/>
        <end position="294"/>
    </location>
</feature>
<dbReference type="EMBL" id="AMQN01015137">
    <property type="status" value="NOT_ANNOTATED_CDS"/>
    <property type="molecule type" value="Genomic_DNA"/>
</dbReference>
<dbReference type="HOGENOM" id="CLU_947456_0_0_1"/>
<feature type="compositionally biased region" description="Polar residues" evidence="1">
    <location>
        <begin position="190"/>
        <end position="207"/>
    </location>
</feature>
<feature type="transmembrane region" description="Helical" evidence="2">
    <location>
        <begin position="42"/>
        <end position="68"/>
    </location>
</feature>
<evidence type="ECO:0000256" key="2">
    <source>
        <dbReference type="SAM" id="Phobius"/>
    </source>
</evidence>
<keyword evidence="6" id="KW-1185">Reference proteome</keyword>
<evidence type="ECO:0000313" key="5">
    <source>
        <dbReference type="EnsemblMetazoa" id="CapteP208402"/>
    </source>
</evidence>
<name>R7TCS9_CAPTE</name>
<keyword evidence="2" id="KW-0812">Transmembrane</keyword>
<evidence type="ECO:0000256" key="3">
    <source>
        <dbReference type="SAM" id="SignalP"/>
    </source>
</evidence>
<feature type="region of interest" description="Disordered" evidence="1">
    <location>
        <begin position="178"/>
        <end position="244"/>
    </location>
</feature>
<reference evidence="6" key="1">
    <citation type="submission" date="2012-12" db="EMBL/GenBank/DDBJ databases">
        <authorList>
            <person name="Hellsten U."/>
            <person name="Grimwood J."/>
            <person name="Chapman J.A."/>
            <person name="Shapiro H."/>
            <person name="Aerts A."/>
            <person name="Otillar R.P."/>
            <person name="Terry A.Y."/>
            <person name="Boore J.L."/>
            <person name="Simakov O."/>
            <person name="Marletaz F."/>
            <person name="Cho S.-J."/>
            <person name="Edsinger-Gonzales E."/>
            <person name="Havlak P."/>
            <person name="Kuo D.-H."/>
            <person name="Larsson T."/>
            <person name="Lv J."/>
            <person name="Arendt D."/>
            <person name="Savage R."/>
            <person name="Osoegawa K."/>
            <person name="de Jong P."/>
            <person name="Lindberg D.R."/>
            <person name="Seaver E.C."/>
            <person name="Weisblat D.A."/>
            <person name="Putnam N.H."/>
            <person name="Grigoriev I.V."/>
            <person name="Rokhsar D.S."/>
        </authorList>
    </citation>
    <scope>NUCLEOTIDE SEQUENCE</scope>
    <source>
        <strain evidence="6">I ESC-2004</strain>
    </source>
</reference>
<feature type="region of interest" description="Disordered" evidence="1">
    <location>
        <begin position="267"/>
        <end position="294"/>
    </location>
</feature>
<feature type="chain" id="PRO_5008786879" evidence="3">
    <location>
        <begin position="19"/>
        <end position="294"/>
    </location>
</feature>
<proteinExistence type="predicted"/>
<reference evidence="5" key="3">
    <citation type="submission" date="2015-06" db="UniProtKB">
        <authorList>
            <consortium name="EnsemblMetazoa"/>
        </authorList>
    </citation>
    <scope>IDENTIFICATION</scope>
</reference>
<evidence type="ECO:0000313" key="6">
    <source>
        <dbReference type="Proteomes" id="UP000014760"/>
    </source>
</evidence>
<keyword evidence="2" id="KW-0472">Membrane</keyword>
<evidence type="ECO:0000313" key="4">
    <source>
        <dbReference type="EMBL" id="ELT88881.1"/>
    </source>
</evidence>
<reference evidence="4 6" key="2">
    <citation type="journal article" date="2013" name="Nature">
        <title>Insights into bilaterian evolution from three spiralian genomes.</title>
        <authorList>
            <person name="Simakov O."/>
            <person name="Marletaz F."/>
            <person name="Cho S.J."/>
            <person name="Edsinger-Gonzales E."/>
            <person name="Havlak P."/>
            <person name="Hellsten U."/>
            <person name="Kuo D.H."/>
            <person name="Larsson T."/>
            <person name="Lv J."/>
            <person name="Arendt D."/>
            <person name="Savage R."/>
            <person name="Osoegawa K."/>
            <person name="de Jong P."/>
            <person name="Grimwood J."/>
            <person name="Chapman J.A."/>
            <person name="Shapiro H."/>
            <person name="Aerts A."/>
            <person name="Otillar R.P."/>
            <person name="Terry A.Y."/>
            <person name="Boore J.L."/>
            <person name="Grigoriev I.V."/>
            <person name="Lindberg D.R."/>
            <person name="Seaver E.C."/>
            <person name="Weisblat D.A."/>
            <person name="Putnam N.H."/>
            <person name="Rokhsar D.S."/>
        </authorList>
    </citation>
    <scope>NUCLEOTIDE SEQUENCE</scope>
    <source>
        <strain evidence="4 6">I ESC-2004</strain>
    </source>
</reference>
<gene>
    <name evidence="4" type="ORF">CAPTEDRAFT_208402</name>
</gene>
<dbReference type="EnsemblMetazoa" id="CapteT208402">
    <property type="protein sequence ID" value="CapteP208402"/>
    <property type="gene ID" value="CapteG208402"/>
</dbReference>
<evidence type="ECO:0000256" key="1">
    <source>
        <dbReference type="SAM" id="MobiDB-lite"/>
    </source>
</evidence>
<protein>
    <submittedName>
        <fullName evidence="4 5">Uncharacterized protein</fullName>
    </submittedName>
</protein>
<sequence>MMLLLCVILMGNYEPIKGFPANNSSTTASDNLTVDSGTGSDWLTDFIPVSAISLIVLGLGLVGGIFLARFCEKIHARLAVQDDNDSDMSSETRFILKMQLKSNLPREKLKNRSMGMRRNSCSAPAKLAEVALENETSKQRKKVSVVKEMCEECTSIEASVKLTSDQLAKRALKRRRSAAKSAAVRGSRRPYSTSMTMKQRPLTSVSRAYNERVRARSSMGRPGTVRRTRDKPVRPKTALVSSPLKNKPPMRLLVRADSTIVGMPYAVPQVPKDLQRPTRPKTAQPRTTTKSSCD</sequence>
<dbReference type="AlphaFoldDB" id="R7TCS9"/>
<organism evidence="4">
    <name type="scientific">Capitella teleta</name>
    <name type="common">Polychaete worm</name>
    <dbReference type="NCBI Taxonomy" id="283909"/>
    <lineage>
        <taxon>Eukaryota</taxon>
        <taxon>Metazoa</taxon>
        <taxon>Spiralia</taxon>
        <taxon>Lophotrochozoa</taxon>
        <taxon>Annelida</taxon>
        <taxon>Polychaeta</taxon>
        <taxon>Sedentaria</taxon>
        <taxon>Scolecida</taxon>
        <taxon>Capitellidae</taxon>
        <taxon>Capitella</taxon>
    </lineage>
</organism>
<dbReference type="Proteomes" id="UP000014760">
    <property type="component" value="Unassembled WGS sequence"/>
</dbReference>
<dbReference type="EMBL" id="KB311643">
    <property type="protein sequence ID" value="ELT88881.1"/>
    <property type="molecule type" value="Genomic_DNA"/>
</dbReference>
<feature type="signal peptide" evidence="3">
    <location>
        <begin position="1"/>
        <end position="18"/>
    </location>
</feature>
<keyword evidence="2" id="KW-1133">Transmembrane helix</keyword>
<keyword evidence="3" id="KW-0732">Signal</keyword>
<accession>R7TCS9</accession>